<protein>
    <recommendedName>
        <fullName evidence="3">P-type ATPase N-terminal domain-containing protein</fullName>
    </recommendedName>
</protein>
<keyword evidence="2" id="KW-1133">Transmembrane helix</keyword>
<evidence type="ECO:0000256" key="1">
    <source>
        <dbReference type="SAM" id="MobiDB-lite"/>
    </source>
</evidence>
<dbReference type="SUPFAM" id="SSF81653">
    <property type="entry name" value="Calcium ATPase, transduction domain A"/>
    <property type="match status" value="1"/>
</dbReference>
<feature type="non-terminal residue" evidence="4">
    <location>
        <position position="1"/>
    </location>
</feature>
<dbReference type="GO" id="GO:0005886">
    <property type="term" value="C:plasma membrane"/>
    <property type="evidence" value="ECO:0007669"/>
    <property type="project" value="TreeGrafter"/>
</dbReference>
<dbReference type="GO" id="GO:0140326">
    <property type="term" value="F:ATPase-coupled intramembrane lipid transporter activity"/>
    <property type="evidence" value="ECO:0007669"/>
    <property type="project" value="TreeGrafter"/>
</dbReference>
<dbReference type="InterPro" id="IPR008250">
    <property type="entry name" value="ATPase_P-typ_transduc_dom_A_sf"/>
</dbReference>
<dbReference type="Pfam" id="PF16209">
    <property type="entry name" value="PhoLip_ATPase_N"/>
    <property type="match status" value="1"/>
</dbReference>
<accession>A0A0H5QNU5</accession>
<dbReference type="Gene3D" id="2.70.150.10">
    <property type="entry name" value="Calcium-transporting ATPase, cytoplasmic transduction domain A"/>
    <property type="match status" value="1"/>
</dbReference>
<feature type="region of interest" description="Disordered" evidence="1">
    <location>
        <begin position="1"/>
        <end position="59"/>
    </location>
</feature>
<dbReference type="GO" id="GO:0045332">
    <property type="term" value="P:phospholipid translocation"/>
    <property type="evidence" value="ECO:0007669"/>
    <property type="project" value="TreeGrafter"/>
</dbReference>
<evidence type="ECO:0000256" key="2">
    <source>
        <dbReference type="SAM" id="Phobius"/>
    </source>
</evidence>
<keyword evidence="2" id="KW-0812">Transmembrane</keyword>
<dbReference type="InterPro" id="IPR032631">
    <property type="entry name" value="P-type_ATPase_N"/>
</dbReference>
<keyword evidence="2" id="KW-0472">Membrane</keyword>
<name>A0A0H5QNU5_9EUKA</name>
<sequence length="257" mass="28915">LSKSADRGSRLGSKKSNTSNNYRVLDASKQGSHHSIQKEHTSSIGAGSHAFGRSPINEDRSDTSSSFSFLDLEGSKLAGLTVYQKKMVMNARRKPKFDESVLKRSNPKETRLIMLDDRLRNGAAGYARNAMQTAKYTVATFIPICLYEQIFLPINILFFILILINLMTTTYVSSFLPVKYEFIIWISFRVLKEWSEDLRRARADGQENAKRTLVLDPNQLRAVATSSSFVSMSWGDIVVGDIVQVMNGERFPSDMVL</sequence>
<feature type="domain" description="P-type ATPase N-terminal" evidence="3">
    <location>
        <begin position="115"/>
        <end position="168"/>
    </location>
</feature>
<dbReference type="PANTHER" id="PTHR24092">
    <property type="entry name" value="PROBABLE PHOSPHOLIPID-TRANSPORTING ATPASE"/>
    <property type="match status" value="1"/>
</dbReference>
<feature type="non-terminal residue" evidence="4">
    <location>
        <position position="257"/>
    </location>
</feature>
<organism evidence="4">
    <name type="scientific">Spongospora subterranea</name>
    <dbReference type="NCBI Taxonomy" id="70186"/>
    <lineage>
        <taxon>Eukaryota</taxon>
        <taxon>Sar</taxon>
        <taxon>Rhizaria</taxon>
        <taxon>Endomyxa</taxon>
        <taxon>Phytomyxea</taxon>
        <taxon>Plasmodiophorida</taxon>
        <taxon>Plasmodiophoridae</taxon>
        <taxon>Spongospora</taxon>
    </lineage>
</organism>
<feature type="transmembrane region" description="Helical" evidence="2">
    <location>
        <begin position="138"/>
        <end position="164"/>
    </location>
</feature>
<dbReference type="AlphaFoldDB" id="A0A0H5QNU5"/>
<evidence type="ECO:0000259" key="3">
    <source>
        <dbReference type="Pfam" id="PF16209"/>
    </source>
</evidence>
<proteinExistence type="predicted"/>
<evidence type="ECO:0000313" key="4">
    <source>
        <dbReference type="EMBL" id="CRZ03795.1"/>
    </source>
</evidence>
<reference evidence="4" key="1">
    <citation type="submission" date="2015-04" db="EMBL/GenBank/DDBJ databases">
        <title>The genome sequence of the plant pathogenic Rhizarian Plasmodiophora brassicae reveals insights in its biotrophic life cycle and the origin of chitin synthesis.</title>
        <authorList>
            <person name="Schwelm A."/>
            <person name="Fogelqvist J."/>
            <person name="Knaust A."/>
            <person name="Julke S."/>
            <person name="Lilja T."/>
            <person name="Dhandapani V."/>
            <person name="Bonilla-Rosso G."/>
            <person name="Karlsson M."/>
            <person name="Shevchenko A."/>
            <person name="Choi S.R."/>
            <person name="Kim H.G."/>
            <person name="Park J.Y."/>
            <person name="Lim Y.P."/>
            <person name="Ludwig-Muller J."/>
            <person name="Dixelius C."/>
        </authorList>
    </citation>
    <scope>NUCLEOTIDE SEQUENCE</scope>
    <source>
        <tissue evidence="4">Potato root galls</tissue>
    </source>
</reference>
<dbReference type="EMBL" id="HACM01003353">
    <property type="protein sequence ID" value="CRZ03795.1"/>
    <property type="molecule type" value="Transcribed_RNA"/>
</dbReference>